<evidence type="ECO:0000256" key="3">
    <source>
        <dbReference type="ARBA" id="ARBA00022692"/>
    </source>
</evidence>
<feature type="transmembrane region" description="Helical" evidence="6">
    <location>
        <begin position="751"/>
        <end position="782"/>
    </location>
</feature>
<evidence type="ECO:0000259" key="7">
    <source>
        <dbReference type="Pfam" id="PF02687"/>
    </source>
</evidence>
<organism evidence="9 10">
    <name type="scientific">Sphingomonas prati</name>
    <dbReference type="NCBI Taxonomy" id="1843237"/>
    <lineage>
        <taxon>Bacteria</taxon>
        <taxon>Pseudomonadati</taxon>
        <taxon>Pseudomonadota</taxon>
        <taxon>Alphaproteobacteria</taxon>
        <taxon>Sphingomonadales</taxon>
        <taxon>Sphingomonadaceae</taxon>
        <taxon>Sphingomonas</taxon>
    </lineage>
</organism>
<protein>
    <submittedName>
        <fullName evidence="9">Putative ABC transport system permease protein</fullName>
    </submittedName>
</protein>
<evidence type="ECO:0000256" key="4">
    <source>
        <dbReference type="ARBA" id="ARBA00022989"/>
    </source>
</evidence>
<feature type="transmembrane region" description="Helical" evidence="6">
    <location>
        <begin position="391"/>
        <end position="410"/>
    </location>
</feature>
<evidence type="ECO:0000313" key="10">
    <source>
        <dbReference type="Proteomes" id="UP000546701"/>
    </source>
</evidence>
<feature type="domain" description="ABC3 transporter permease C-terminal" evidence="7">
    <location>
        <begin position="711"/>
        <end position="818"/>
    </location>
</feature>
<keyword evidence="5 6" id="KW-0472">Membrane</keyword>
<dbReference type="InterPro" id="IPR038766">
    <property type="entry name" value="Membrane_comp_ABC_pdt"/>
</dbReference>
<dbReference type="PANTHER" id="PTHR30287:SF1">
    <property type="entry name" value="INNER MEMBRANE PROTEIN"/>
    <property type="match status" value="1"/>
</dbReference>
<feature type="transmembrane region" description="Helical" evidence="6">
    <location>
        <begin position="253"/>
        <end position="277"/>
    </location>
</feature>
<feature type="transmembrane region" description="Helical" evidence="6">
    <location>
        <begin position="704"/>
        <end position="730"/>
    </location>
</feature>
<keyword evidence="3 6" id="KW-0812">Transmembrane</keyword>
<keyword evidence="4 6" id="KW-1133">Transmembrane helix</keyword>
<feature type="domain" description="ABC3 transporter permease C-terminal" evidence="7">
    <location>
        <begin position="257"/>
        <end position="371"/>
    </location>
</feature>
<sequence length="831" mass="85175">MSIAWRLALRDLRGGLVGLRLLAVCLFLGVAAIAGVGSLSSAIVGELRSQGRVILGGDLSLSLSQRQATAAERAGIARLGRVAESASLRAMAARTDNAEAVLAELKAVDGAYPLYGRLTVVPGGRVARPGGGQVLVAPALAERLRVRVGDPVRLGDATLTVGGIIAEEPDRVGDGFVLGPAVLIGMADLARTGLIQPGSLYNWRYKIAMPAGSDATAAGVALNRAFPEAGWRVRDSSDGAPSTRRFIERIGQFLTLVGLTALLIAGIGVGNGVGAYLDGKRPGIATLKTLGASSGTIFRIYLIQVGLVAVASVALALVAGALVPSLVVALAGAALPVAPGFAIQWRPLALAAAYGLLVTFAFALAPLARARAVGAASLFRGGVERAGRPPWRVVLGVAAAIGTAAALAIGTAREPLFAGGFLGAAAVLLGLLALIGWGVRAGAARLPRSRRPLLRLAIANLHAPAAQTDRLVVALGLGLSLFATLAVIQTNLGGQIRSTVPDRAPSFFMLDIPSAEIDRFRSVVSGAAPGSTLSVVPSLRGPVVAVKGVRVTEMKNVPEGAWILRGDRGLTFAQDLPDGNRITEGKWWPRDYAGPPLVSMDAAAGKLLGLKVGDAITVSALGVEVPATIASFREIKWDSLGFNFVLIFSPETFAGAPFNYMATLDLAPEREAALNRAVVGAFPSVSLIRVKDVIEQVGTLLGQLATAVAAASAVAIAAGIAVLVGAITASRAARVYDAVLLKMLGARRVQILAVQAMEYAVLALLVSAVALAVGAGAGWYVVVKVFQLEWGPDWSVVLGTLAGGVVLILAIGLAGALPALAARPARALRDM</sequence>
<evidence type="ECO:0000256" key="5">
    <source>
        <dbReference type="ARBA" id="ARBA00023136"/>
    </source>
</evidence>
<evidence type="ECO:0000256" key="1">
    <source>
        <dbReference type="ARBA" id="ARBA00004651"/>
    </source>
</evidence>
<dbReference type="OrthoDB" id="9775544at2"/>
<gene>
    <name evidence="9" type="ORF">FHS99_000144</name>
</gene>
<dbReference type="Proteomes" id="UP000546701">
    <property type="component" value="Unassembled WGS sequence"/>
</dbReference>
<evidence type="ECO:0000256" key="6">
    <source>
        <dbReference type="SAM" id="Phobius"/>
    </source>
</evidence>
<dbReference type="InterPro" id="IPR025857">
    <property type="entry name" value="MacB_PCD"/>
</dbReference>
<comment type="caution">
    <text evidence="9">The sequence shown here is derived from an EMBL/GenBank/DDBJ whole genome shotgun (WGS) entry which is preliminary data.</text>
</comment>
<evidence type="ECO:0000259" key="8">
    <source>
        <dbReference type="Pfam" id="PF12704"/>
    </source>
</evidence>
<dbReference type="RefSeq" id="WP_157175289.1">
    <property type="nucleotide sequence ID" value="NZ_BMJP01000001.1"/>
</dbReference>
<feature type="transmembrane region" description="Helical" evidence="6">
    <location>
        <begin position="416"/>
        <end position="439"/>
    </location>
</feature>
<dbReference type="PANTHER" id="PTHR30287">
    <property type="entry name" value="MEMBRANE COMPONENT OF PREDICTED ABC SUPERFAMILY METABOLITE UPTAKE TRANSPORTER"/>
    <property type="match status" value="1"/>
</dbReference>
<keyword evidence="2" id="KW-1003">Cell membrane</keyword>
<comment type="subcellular location">
    <subcellularLocation>
        <location evidence="1">Cell membrane</location>
        <topology evidence="1">Multi-pass membrane protein</topology>
    </subcellularLocation>
</comment>
<keyword evidence="10" id="KW-1185">Reference proteome</keyword>
<dbReference type="Pfam" id="PF12704">
    <property type="entry name" value="MacB_PCD"/>
    <property type="match status" value="1"/>
</dbReference>
<evidence type="ECO:0000313" key="9">
    <source>
        <dbReference type="EMBL" id="MBB5727688.1"/>
    </source>
</evidence>
<feature type="transmembrane region" description="Helical" evidence="6">
    <location>
        <begin position="297"/>
        <end position="319"/>
    </location>
</feature>
<dbReference type="GO" id="GO:0005886">
    <property type="term" value="C:plasma membrane"/>
    <property type="evidence" value="ECO:0007669"/>
    <property type="project" value="UniProtKB-SubCell"/>
</dbReference>
<feature type="transmembrane region" description="Helical" evidence="6">
    <location>
        <begin position="326"/>
        <end position="345"/>
    </location>
</feature>
<accession>A0A7W9BQC3</accession>
<feature type="transmembrane region" description="Helical" evidence="6">
    <location>
        <begin position="471"/>
        <end position="488"/>
    </location>
</feature>
<proteinExistence type="predicted"/>
<feature type="transmembrane region" description="Helical" evidence="6">
    <location>
        <begin position="351"/>
        <end position="370"/>
    </location>
</feature>
<feature type="transmembrane region" description="Helical" evidence="6">
    <location>
        <begin position="794"/>
        <end position="821"/>
    </location>
</feature>
<dbReference type="InterPro" id="IPR003838">
    <property type="entry name" value="ABC3_permease_C"/>
</dbReference>
<evidence type="ECO:0000256" key="2">
    <source>
        <dbReference type="ARBA" id="ARBA00022475"/>
    </source>
</evidence>
<name>A0A7W9BQC3_9SPHN</name>
<dbReference type="Pfam" id="PF02687">
    <property type="entry name" value="FtsX"/>
    <property type="match status" value="2"/>
</dbReference>
<reference evidence="9 10" key="1">
    <citation type="submission" date="2020-08" db="EMBL/GenBank/DDBJ databases">
        <title>Genomic Encyclopedia of Type Strains, Phase IV (KMG-IV): sequencing the most valuable type-strain genomes for metagenomic binning, comparative biology and taxonomic classification.</title>
        <authorList>
            <person name="Goeker M."/>
        </authorList>
    </citation>
    <scope>NUCLEOTIDE SEQUENCE [LARGE SCALE GENOMIC DNA]</scope>
    <source>
        <strain evidence="9 10">DSM 103336</strain>
    </source>
</reference>
<feature type="transmembrane region" description="Helical" evidence="6">
    <location>
        <begin position="20"/>
        <end position="44"/>
    </location>
</feature>
<feature type="domain" description="MacB-like periplasmic core" evidence="8">
    <location>
        <begin position="24"/>
        <end position="190"/>
    </location>
</feature>
<dbReference type="EMBL" id="JACIJR010000001">
    <property type="protein sequence ID" value="MBB5727688.1"/>
    <property type="molecule type" value="Genomic_DNA"/>
</dbReference>
<dbReference type="AlphaFoldDB" id="A0A7W9BQC3"/>